<evidence type="ECO:0000313" key="1">
    <source>
        <dbReference type="EMBL" id="TFK66638.1"/>
    </source>
</evidence>
<dbReference type="EMBL" id="ML208398">
    <property type="protein sequence ID" value="TFK66638.1"/>
    <property type="molecule type" value="Genomic_DNA"/>
</dbReference>
<keyword evidence="2" id="KW-1185">Reference proteome</keyword>
<organism evidence="1 2">
    <name type="scientific">Pluteus cervinus</name>
    <dbReference type="NCBI Taxonomy" id="181527"/>
    <lineage>
        <taxon>Eukaryota</taxon>
        <taxon>Fungi</taxon>
        <taxon>Dikarya</taxon>
        <taxon>Basidiomycota</taxon>
        <taxon>Agaricomycotina</taxon>
        <taxon>Agaricomycetes</taxon>
        <taxon>Agaricomycetidae</taxon>
        <taxon>Agaricales</taxon>
        <taxon>Pluteineae</taxon>
        <taxon>Pluteaceae</taxon>
        <taxon>Pluteus</taxon>
    </lineage>
</organism>
<reference evidence="1 2" key="1">
    <citation type="journal article" date="2019" name="Nat. Ecol. Evol.">
        <title>Megaphylogeny resolves global patterns of mushroom evolution.</title>
        <authorList>
            <person name="Varga T."/>
            <person name="Krizsan K."/>
            <person name="Foldi C."/>
            <person name="Dima B."/>
            <person name="Sanchez-Garcia M."/>
            <person name="Sanchez-Ramirez S."/>
            <person name="Szollosi G.J."/>
            <person name="Szarkandi J.G."/>
            <person name="Papp V."/>
            <person name="Albert L."/>
            <person name="Andreopoulos W."/>
            <person name="Angelini C."/>
            <person name="Antonin V."/>
            <person name="Barry K.W."/>
            <person name="Bougher N.L."/>
            <person name="Buchanan P."/>
            <person name="Buyck B."/>
            <person name="Bense V."/>
            <person name="Catcheside P."/>
            <person name="Chovatia M."/>
            <person name="Cooper J."/>
            <person name="Damon W."/>
            <person name="Desjardin D."/>
            <person name="Finy P."/>
            <person name="Geml J."/>
            <person name="Haridas S."/>
            <person name="Hughes K."/>
            <person name="Justo A."/>
            <person name="Karasinski D."/>
            <person name="Kautmanova I."/>
            <person name="Kiss B."/>
            <person name="Kocsube S."/>
            <person name="Kotiranta H."/>
            <person name="LaButti K.M."/>
            <person name="Lechner B.E."/>
            <person name="Liimatainen K."/>
            <person name="Lipzen A."/>
            <person name="Lukacs Z."/>
            <person name="Mihaltcheva S."/>
            <person name="Morgado L.N."/>
            <person name="Niskanen T."/>
            <person name="Noordeloos M.E."/>
            <person name="Ohm R.A."/>
            <person name="Ortiz-Santana B."/>
            <person name="Ovrebo C."/>
            <person name="Racz N."/>
            <person name="Riley R."/>
            <person name="Savchenko A."/>
            <person name="Shiryaev A."/>
            <person name="Soop K."/>
            <person name="Spirin V."/>
            <person name="Szebenyi C."/>
            <person name="Tomsovsky M."/>
            <person name="Tulloss R.E."/>
            <person name="Uehling J."/>
            <person name="Grigoriev I.V."/>
            <person name="Vagvolgyi C."/>
            <person name="Papp T."/>
            <person name="Martin F.M."/>
            <person name="Miettinen O."/>
            <person name="Hibbett D.S."/>
            <person name="Nagy L.G."/>
        </authorList>
    </citation>
    <scope>NUCLEOTIDE SEQUENCE [LARGE SCALE GENOMIC DNA]</scope>
    <source>
        <strain evidence="1 2">NL-1719</strain>
    </source>
</reference>
<gene>
    <name evidence="1" type="ORF">BDN72DRAFT_799683</name>
</gene>
<name>A0ACD3AL49_9AGAR</name>
<protein>
    <submittedName>
        <fullName evidence="1">Uncharacterized protein</fullName>
    </submittedName>
</protein>
<evidence type="ECO:0000313" key="2">
    <source>
        <dbReference type="Proteomes" id="UP000308600"/>
    </source>
</evidence>
<dbReference type="Proteomes" id="UP000308600">
    <property type="component" value="Unassembled WGS sequence"/>
</dbReference>
<proteinExistence type="predicted"/>
<sequence>MANYNYDEGGVMASYFIISFLVLVLIPSTFSTLSPQKKEKLDGCQCTPCVEQRKRNDAREKGSLLNPKFSTRSLLLVAGWTALGFLTYQATQIKLEHKVYNPFEILGISTGLSQKDIKTHFKKLSRTFHPDKVQLAVNQTLEEVQNKFVEITKAYKSLTDETIRTNWEVYGHPDGRQETSMGIALPKWIIEGKNNIWVLGFYGLVFGGALPILVGRWWFGNREKTKDGVNAKSAAAFFKTLKEEANADEVVGTLGKAYQWERQVSAKVDQDLDALEKEIAAKAQLSWSTAKGFIEKEPARRRGLVLIYAHLLRLPLANPLLVKEQSRVLLQTPLLLNALVNISVSRNWLHTTLWVMRLQAYLVQALLPGSEKLQFTQFPGVKSEELADLSPDVKDVTDLVSALEKKHDSRVSDIKKAADKWGRLELVDVSFKVIGERVVVPSSIVFLLVKLRITPPTASKVEQKELSVDETKRLIKRNEEKDHQFLISRKETEDLPENAIPSGYAHAPFWPANRKPSWWIVLADDKSGRVVVPPMKISDVPFANPKEDRDYRSYKLQFQAPPNTGLFTWKIYIVSDSFVGEEISRDIVLKIDDASVLAAEDQPEDDISDPDEDTLAGQMAAMRGGAVKKHVESDDESTTDDDQKEEESSDSDSD</sequence>
<accession>A0ACD3AL49</accession>